<evidence type="ECO:0000259" key="7">
    <source>
        <dbReference type="PROSITE" id="PS50011"/>
    </source>
</evidence>
<evidence type="ECO:0000313" key="8">
    <source>
        <dbReference type="EMBL" id="KAG6402481.1"/>
    </source>
</evidence>
<dbReference type="PANTHER" id="PTHR47983">
    <property type="entry name" value="PTO-INTERACTING PROTEIN 1-LIKE"/>
    <property type="match status" value="1"/>
</dbReference>
<dbReference type="Proteomes" id="UP000298416">
    <property type="component" value="Unassembled WGS sequence"/>
</dbReference>
<feature type="domain" description="Protein kinase" evidence="7">
    <location>
        <begin position="327"/>
        <end position="544"/>
    </location>
</feature>
<dbReference type="PROSITE" id="PS50011">
    <property type="entry name" value="PROTEIN_KINASE_DOM"/>
    <property type="match status" value="2"/>
</dbReference>
<evidence type="ECO:0000256" key="3">
    <source>
        <dbReference type="ARBA" id="ARBA00022741"/>
    </source>
</evidence>
<evidence type="ECO:0000256" key="1">
    <source>
        <dbReference type="ARBA" id="ARBA00022553"/>
    </source>
</evidence>
<proteinExistence type="predicted"/>
<dbReference type="InterPro" id="IPR052101">
    <property type="entry name" value="Plant_StressResp_Kinase"/>
</dbReference>
<feature type="binding site" evidence="6">
    <location>
        <position position="54"/>
    </location>
    <ligand>
        <name>ATP</name>
        <dbReference type="ChEBI" id="CHEBI:30616"/>
    </ligand>
</feature>
<dbReference type="PANTHER" id="PTHR47983:SF3">
    <property type="entry name" value="OS05G0135800 PROTEIN"/>
    <property type="match status" value="1"/>
</dbReference>
<feature type="domain" description="Protein kinase" evidence="7">
    <location>
        <begin position="1"/>
        <end position="176"/>
    </location>
</feature>
<keyword evidence="5 6" id="KW-0067">ATP-binding</keyword>
<keyword evidence="9" id="KW-1185">Reference proteome</keyword>
<evidence type="ECO:0000256" key="5">
    <source>
        <dbReference type="ARBA" id="ARBA00022840"/>
    </source>
</evidence>
<evidence type="ECO:0000256" key="4">
    <source>
        <dbReference type="ARBA" id="ARBA00022777"/>
    </source>
</evidence>
<dbReference type="PROSITE" id="PS00107">
    <property type="entry name" value="PROTEIN_KINASE_ATP"/>
    <property type="match status" value="1"/>
</dbReference>
<dbReference type="Pfam" id="PF07714">
    <property type="entry name" value="PK_Tyr_Ser-Thr"/>
    <property type="match status" value="1"/>
</dbReference>
<protein>
    <recommendedName>
        <fullName evidence="7">Protein kinase domain-containing protein</fullName>
    </recommendedName>
</protein>
<keyword evidence="4" id="KW-0418">Kinase</keyword>
<keyword evidence="2" id="KW-0808">Transferase</keyword>
<dbReference type="GO" id="GO:0004672">
    <property type="term" value="F:protein kinase activity"/>
    <property type="evidence" value="ECO:0007669"/>
    <property type="project" value="InterPro"/>
</dbReference>
<evidence type="ECO:0000313" key="9">
    <source>
        <dbReference type="Proteomes" id="UP000298416"/>
    </source>
</evidence>
<reference evidence="8" key="1">
    <citation type="submission" date="2018-01" db="EMBL/GenBank/DDBJ databases">
        <authorList>
            <person name="Mao J.F."/>
        </authorList>
    </citation>
    <scope>NUCLEOTIDE SEQUENCE</scope>
    <source>
        <strain evidence="8">Huo1</strain>
        <tissue evidence="8">Leaf</tissue>
    </source>
</reference>
<dbReference type="InterPro" id="IPR008266">
    <property type="entry name" value="Tyr_kinase_AS"/>
</dbReference>
<dbReference type="InterPro" id="IPR017441">
    <property type="entry name" value="Protein_kinase_ATP_BS"/>
</dbReference>
<sequence length="544" mass="61990">MTSSTAEKLCRRFSLAEINLATKDFSREHVIGKGGFGEVYRGFIDNGSSVVAIKRCSHVFTFVKGSFGYFDPSYFISGYLTRASDTYSFGVVLLEVLTGRPAVDKRLVENELCMSMWAQEMIRNGKAGQIVASNLKGDITQDCLKTFVEVVKRCLHPEPKKRLTMTRVVAKLELALEQQEMKGTTTQKLQFWPHWNRGPKTTISARSAQKDENEVAMDTGSTVDVDKLSKAISGLSVHHTINMLPIYVPSFPLAEVRYIREDFQVPEIKHMIDDVIPGSLSFSEDTEVNVVHRVLKYRNEEYFQRRECKKEREFFAQVSKVWHRPDDFIPRSMSSSSEREVNLFHRVLKSGQEASIKWLDDMPEPDFIEQVSKVSSLKHENVAQPIGYCLNGGRQLLAYGFSTRRSLHDILRGEGDMDGLSWNQRINIAVGIARGLCYIHEKHLVHHDLRSSNVFLFDDETAKITWAEDLTGVKSCYDAPEWPQCTQKSNVFSFGVILLELLTVDHKMHPMSHLRTWLDSGKVHEIVDARLKGDCPQKEVEMVD</sequence>
<dbReference type="GO" id="GO:0005524">
    <property type="term" value="F:ATP binding"/>
    <property type="evidence" value="ECO:0007669"/>
    <property type="project" value="UniProtKB-UniRule"/>
</dbReference>
<dbReference type="EMBL" id="PNBA02000013">
    <property type="protein sequence ID" value="KAG6402481.1"/>
    <property type="molecule type" value="Genomic_DNA"/>
</dbReference>
<gene>
    <name evidence="8" type="ORF">SASPL_134676</name>
</gene>
<dbReference type="AlphaFoldDB" id="A0A8X8WYS1"/>
<dbReference type="Gene3D" id="1.10.510.10">
    <property type="entry name" value="Transferase(Phosphotransferase) domain 1"/>
    <property type="match status" value="2"/>
</dbReference>
<keyword evidence="3 6" id="KW-0547">Nucleotide-binding</keyword>
<keyword evidence="1" id="KW-0597">Phosphoprotein</keyword>
<name>A0A8X8WYS1_SALSN</name>
<dbReference type="InterPro" id="IPR001245">
    <property type="entry name" value="Ser-Thr/Tyr_kinase_cat_dom"/>
</dbReference>
<dbReference type="SUPFAM" id="SSF56112">
    <property type="entry name" value="Protein kinase-like (PK-like)"/>
    <property type="match status" value="2"/>
</dbReference>
<accession>A0A8X8WYS1</accession>
<comment type="caution">
    <text evidence="8">The sequence shown here is derived from an EMBL/GenBank/DDBJ whole genome shotgun (WGS) entry which is preliminary data.</text>
</comment>
<organism evidence="8">
    <name type="scientific">Salvia splendens</name>
    <name type="common">Scarlet sage</name>
    <dbReference type="NCBI Taxonomy" id="180675"/>
    <lineage>
        <taxon>Eukaryota</taxon>
        <taxon>Viridiplantae</taxon>
        <taxon>Streptophyta</taxon>
        <taxon>Embryophyta</taxon>
        <taxon>Tracheophyta</taxon>
        <taxon>Spermatophyta</taxon>
        <taxon>Magnoliopsida</taxon>
        <taxon>eudicotyledons</taxon>
        <taxon>Gunneridae</taxon>
        <taxon>Pentapetalae</taxon>
        <taxon>asterids</taxon>
        <taxon>lamiids</taxon>
        <taxon>Lamiales</taxon>
        <taxon>Lamiaceae</taxon>
        <taxon>Nepetoideae</taxon>
        <taxon>Mentheae</taxon>
        <taxon>Salviinae</taxon>
        <taxon>Salvia</taxon>
        <taxon>Salvia subgen. Calosphace</taxon>
        <taxon>core Calosphace</taxon>
    </lineage>
</organism>
<dbReference type="InterPro" id="IPR011009">
    <property type="entry name" value="Kinase-like_dom_sf"/>
</dbReference>
<dbReference type="PROSITE" id="PS00109">
    <property type="entry name" value="PROTEIN_KINASE_TYR"/>
    <property type="match status" value="1"/>
</dbReference>
<evidence type="ECO:0000256" key="6">
    <source>
        <dbReference type="PROSITE-ProRule" id="PRU10141"/>
    </source>
</evidence>
<evidence type="ECO:0000256" key="2">
    <source>
        <dbReference type="ARBA" id="ARBA00022679"/>
    </source>
</evidence>
<dbReference type="Pfam" id="PF00069">
    <property type="entry name" value="Pkinase"/>
    <property type="match status" value="1"/>
</dbReference>
<reference evidence="8" key="2">
    <citation type="submission" date="2020-08" db="EMBL/GenBank/DDBJ databases">
        <title>Plant Genome Project.</title>
        <authorList>
            <person name="Zhang R.-G."/>
        </authorList>
    </citation>
    <scope>NUCLEOTIDE SEQUENCE</scope>
    <source>
        <strain evidence="8">Huo1</strain>
        <tissue evidence="8">Leaf</tissue>
    </source>
</reference>
<dbReference type="InterPro" id="IPR000719">
    <property type="entry name" value="Prot_kinase_dom"/>
</dbReference>
<dbReference type="Gene3D" id="3.30.200.20">
    <property type="entry name" value="Phosphorylase Kinase, domain 1"/>
    <property type="match status" value="2"/>
</dbReference>